<keyword evidence="13 15" id="KW-0539">Nucleus</keyword>
<dbReference type="GO" id="GO:0060964">
    <property type="term" value="P:regulation of miRNA-mediated gene silencing"/>
    <property type="evidence" value="ECO:0007669"/>
    <property type="project" value="InterPro"/>
</dbReference>
<feature type="region of interest" description="Disordered" evidence="16">
    <location>
        <begin position="383"/>
        <end position="418"/>
    </location>
</feature>
<name>A0A1A9X579_9MUSC</name>
<organism evidence="18 19">
    <name type="scientific">Glossina brevipalpis</name>
    <dbReference type="NCBI Taxonomy" id="37001"/>
    <lineage>
        <taxon>Eukaryota</taxon>
        <taxon>Metazoa</taxon>
        <taxon>Ecdysozoa</taxon>
        <taxon>Arthropoda</taxon>
        <taxon>Hexapoda</taxon>
        <taxon>Insecta</taxon>
        <taxon>Pterygota</taxon>
        <taxon>Neoptera</taxon>
        <taxon>Endopterygota</taxon>
        <taxon>Diptera</taxon>
        <taxon>Brachycera</taxon>
        <taxon>Muscomorpha</taxon>
        <taxon>Hippoboscoidea</taxon>
        <taxon>Glossinidae</taxon>
        <taxon>Glossina</taxon>
    </lineage>
</organism>
<evidence type="ECO:0000256" key="6">
    <source>
        <dbReference type="ARBA" id="ARBA00022491"/>
    </source>
</evidence>
<evidence type="ECO:0000256" key="1">
    <source>
        <dbReference type="ARBA" id="ARBA00004123"/>
    </source>
</evidence>
<keyword evidence="6" id="KW-0678">Repressor</keyword>
<evidence type="ECO:0000256" key="4">
    <source>
        <dbReference type="ARBA" id="ARBA00022473"/>
    </source>
</evidence>
<dbReference type="VEuPathDB" id="VectorBase:GBRI044654"/>
<dbReference type="PANTHER" id="PTHR21358:SF4">
    <property type="entry name" value="PROTEIN MAELSTROM HOMOLOG"/>
    <property type="match status" value="1"/>
</dbReference>
<evidence type="ECO:0000256" key="12">
    <source>
        <dbReference type="ARBA" id="ARBA00023163"/>
    </source>
</evidence>
<dbReference type="InterPro" id="IPR036910">
    <property type="entry name" value="HMG_box_dom_sf"/>
</dbReference>
<comment type="similarity">
    <text evidence="3">Belongs to the maelstrom family.</text>
</comment>
<accession>A0A1A9X579</accession>
<dbReference type="Pfam" id="PF13017">
    <property type="entry name" value="Maelstrom"/>
    <property type="match status" value="1"/>
</dbReference>
<evidence type="ECO:0000256" key="10">
    <source>
        <dbReference type="ARBA" id="ARBA00023125"/>
    </source>
</evidence>
<dbReference type="GO" id="GO:0007140">
    <property type="term" value="P:male meiotic nuclear division"/>
    <property type="evidence" value="ECO:0007669"/>
    <property type="project" value="TreeGrafter"/>
</dbReference>
<keyword evidence="11" id="KW-0943">RNA-mediated gene silencing</keyword>
<dbReference type="GO" id="GO:0048477">
    <property type="term" value="P:oogenesis"/>
    <property type="evidence" value="ECO:0007669"/>
    <property type="project" value="UniProtKB-KW"/>
</dbReference>
<feature type="DNA-binding region" description="HMG box" evidence="15">
    <location>
        <begin position="4"/>
        <end position="69"/>
    </location>
</feature>
<dbReference type="EnsemblMetazoa" id="GBRI044654-RA">
    <property type="protein sequence ID" value="GBRI044654-PA"/>
    <property type="gene ID" value="GBRI044654"/>
</dbReference>
<feature type="region of interest" description="Disordered" evidence="16">
    <location>
        <begin position="341"/>
        <end position="363"/>
    </location>
</feature>
<evidence type="ECO:0000256" key="16">
    <source>
        <dbReference type="SAM" id="MobiDB-lite"/>
    </source>
</evidence>
<keyword evidence="10 15" id="KW-0238">DNA-binding</keyword>
<proteinExistence type="inferred from homology"/>
<keyword evidence="5" id="KW-0963">Cytoplasm</keyword>
<dbReference type="Proteomes" id="UP000091820">
    <property type="component" value="Unassembled WGS sequence"/>
</dbReference>
<dbReference type="GO" id="GO:0005634">
    <property type="term" value="C:nucleus"/>
    <property type="evidence" value="ECO:0007669"/>
    <property type="project" value="UniProtKB-SubCell"/>
</dbReference>
<evidence type="ECO:0000313" key="18">
    <source>
        <dbReference type="EnsemblMetazoa" id="GBRI044654-PA"/>
    </source>
</evidence>
<evidence type="ECO:0000256" key="15">
    <source>
        <dbReference type="PROSITE-ProRule" id="PRU00267"/>
    </source>
</evidence>
<reference evidence="19" key="1">
    <citation type="submission" date="2014-03" db="EMBL/GenBank/DDBJ databases">
        <authorList>
            <person name="Aksoy S."/>
            <person name="Warren W."/>
            <person name="Wilson R.K."/>
        </authorList>
    </citation>
    <scope>NUCLEOTIDE SEQUENCE [LARGE SCALE GENOMIC DNA]</scope>
    <source>
        <strain evidence="19">IAEA</strain>
    </source>
</reference>
<evidence type="ECO:0000256" key="2">
    <source>
        <dbReference type="ARBA" id="ARBA00004496"/>
    </source>
</evidence>
<evidence type="ECO:0000256" key="14">
    <source>
        <dbReference type="ARBA" id="ARBA00023254"/>
    </source>
</evidence>
<evidence type="ECO:0000256" key="13">
    <source>
        <dbReference type="ARBA" id="ARBA00023242"/>
    </source>
</evidence>
<dbReference type="Pfam" id="PF09011">
    <property type="entry name" value="HMG_box_2"/>
    <property type="match status" value="1"/>
</dbReference>
<dbReference type="InterPro" id="IPR024970">
    <property type="entry name" value="Maelstrom"/>
</dbReference>
<evidence type="ECO:0000256" key="3">
    <source>
        <dbReference type="ARBA" id="ARBA00007057"/>
    </source>
</evidence>
<evidence type="ECO:0000313" key="19">
    <source>
        <dbReference type="Proteomes" id="UP000091820"/>
    </source>
</evidence>
<dbReference type="PROSITE" id="PS50118">
    <property type="entry name" value="HMG_BOX_2"/>
    <property type="match status" value="1"/>
</dbReference>
<dbReference type="InterPro" id="IPR039259">
    <property type="entry name" value="Protein_maelstrom"/>
</dbReference>
<evidence type="ECO:0000256" key="9">
    <source>
        <dbReference type="ARBA" id="ARBA00023015"/>
    </source>
</evidence>
<keyword evidence="4" id="KW-0217">Developmental protein</keyword>
<dbReference type="PANTHER" id="PTHR21358">
    <property type="entry name" value="PROTEIN MAELSTROM HOMOLOG"/>
    <property type="match status" value="1"/>
</dbReference>
<dbReference type="GO" id="GO:0045892">
    <property type="term" value="P:negative regulation of DNA-templated transcription"/>
    <property type="evidence" value="ECO:0007669"/>
    <property type="project" value="TreeGrafter"/>
</dbReference>
<dbReference type="AlphaFoldDB" id="A0A1A9X579"/>
<keyword evidence="7" id="KW-0221">Differentiation</keyword>
<keyword evidence="12" id="KW-0804">Transcription</keyword>
<evidence type="ECO:0000256" key="7">
    <source>
        <dbReference type="ARBA" id="ARBA00022782"/>
    </source>
</evidence>
<dbReference type="GO" id="GO:0043565">
    <property type="term" value="F:sequence-specific DNA binding"/>
    <property type="evidence" value="ECO:0007669"/>
    <property type="project" value="TreeGrafter"/>
</dbReference>
<dbReference type="InterPro" id="IPR009071">
    <property type="entry name" value="HMG_box_dom"/>
</dbReference>
<keyword evidence="8" id="KW-0896">Oogenesis</keyword>
<comment type="subcellular location">
    <subcellularLocation>
        <location evidence="2">Cytoplasm</location>
    </subcellularLocation>
    <subcellularLocation>
        <location evidence="1">Nucleus</location>
    </subcellularLocation>
</comment>
<dbReference type="SUPFAM" id="SSF47095">
    <property type="entry name" value="HMG-box"/>
    <property type="match status" value="1"/>
</dbReference>
<keyword evidence="19" id="KW-1185">Reference proteome</keyword>
<dbReference type="STRING" id="37001.A0A1A9X579"/>
<evidence type="ECO:0000256" key="5">
    <source>
        <dbReference type="ARBA" id="ARBA00022490"/>
    </source>
</evidence>
<evidence type="ECO:0000256" key="11">
    <source>
        <dbReference type="ARBA" id="ARBA00023158"/>
    </source>
</evidence>
<protein>
    <recommendedName>
        <fullName evidence="17">HMG box domain-containing protein</fullName>
    </recommendedName>
</protein>
<feature type="domain" description="HMG box" evidence="17">
    <location>
        <begin position="4"/>
        <end position="69"/>
    </location>
</feature>
<evidence type="ECO:0000259" key="17">
    <source>
        <dbReference type="PROSITE" id="PS50118"/>
    </source>
</evidence>
<sequence length="449" mass="51103">MAPKKVSTNGFMMFTVEWKTKYGKQLSLREATAQAGKIWENMNMQERAPYNEKAKEEKLKMRMSGEKFTCIGTLISQEEKEKLEVEQKEKQIKRIIEQTIRNSEKEGGTQIYGRQYEAQHHSETTHNLPLPPDAMGDKNLGKIYNSMLKFVRTADNYPPLYTLQESIKVVVSVLDFLKSDLDATNIHLNIYPIQYLFYVMKESTCEQGELDKPKSFHITDAYFERDYFEYQSGIACQFHEDADKSKYCAQSVVTRWGYMFSDYMCRDIAIPILPGRHVPQNTNLEAIITPAPSNCSDTNSLISRATSSNYSKKIAANSNYDDQETTVSSFDETKTSYNNHFPALGARKKIPPPAGSKSTSSTSRKNYVEEYYSILSDDGKPELHPWASRSHHPKSSPPAESNFKVTADSNKDHDTDTDIPIYNFGRGRRVHGSNIFGNNVTGFGRGRLP</sequence>
<dbReference type="GO" id="GO:0043186">
    <property type="term" value="C:P granule"/>
    <property type="evidence" value="ECO:0007669"/>
    <property type="project" value="TreeGrafter"/>
</dbReference>
<keyword evidence="14" id="KW-0469">Meiosis</keyword>
<evidence type="ECO:0000256" key="8">
    <source>
        <dbReference type="ARBA" id="ARBA00022943"/>
    </source>
</evidence>
<dbReference type="GO" id="GO:0034587">
    <property type="term" value="P:piRNA processing"/>
    <property type="evidence" value="ECO:0007669"/>
    <property type="project" value="TreeGrafter"/>
</dbReference>
<reference evidence="18" key="2">
    <citation type="submission" date="2020-05" db="UniProtKB">
        <authorList>
            <consortium name="EnsemblMetazoa"/>
        </authorList>
    </citation>
    <scope>IDENTIFICATION</scope>
    <source>
        <strain evidence="18">IAEA</strain>
    </source>
</reference>
<dbReference type="Gene3D" id="1.10.30.10">
    <property type="entry name" value="High mobility group box domain"/>
    <property type="match status" value="1"/>
</dbReference>
<keyword evidence="9" id="KW-0805">Transcription regulation</keyword>
<dbReference type="GO" id="GO:0007283">
    <property type="term" value="P:spermatogenesis"/>
    <property type="evidence" value="ECO:0007669"/>
    <property type="project" value="TreeGrafter"/>
</dbReference>